<dbReference type="EMBL" id="UINC01184239">
    <property type="protein sequence ID" value="SVD95362.1"/>
    <property type="molecule type" value="Genomic_DNA"/>
</dbReference>
<sequence length="25" mass="2827">LKGLLASEFVVRYVYFFLGNCAEGM</sequence>
<accession>A0A382ZIS4</accession>
<dbReference type="AlphaFoldDB" id="A0A382ZIS4"/>
<feature type="non-terminal residue" evidence="1">
    <location>
        <position position="25"/>
    </location>
</feature>
<organism evidence="1">
    <name type="scientific">marine metagenome</name>
    <dbReference type="NCBI Taxonomy" id="408172"/>
    <lineage>
        <taxon>unclassified sequences</taxon>
        <taxon>metagenomes</taxon>
        <taxon>ecological metagenomes</taxon>
    </lineage>
</organism>
<evidence type="ECO:0000313" key="1">
    <source>
        <dbReference type="EMBL" id="SVD95362.1"/>
    </source>
</evidence>
<gene>
    <name evidence="1" type="ORF">METZ01_LOCUS448216</name>
</gene>
<protein>
    <submittedName>
        <fullName evidence="1">Uncharacterized protein</fullName>
    </submittedName>
</protein>
<reference evidence="1" key="1">
    <citation type="submission" date="2018-05" db="EMBL/GenBank/DDBJ databases">
        <authorList>
            <person name="Lanie J.A."/>
            <person name="Ng W.-L."/>
            <person name="Kazmierczak K.M."/>
            <person name="Andrzejewski T.M."/>
            <person name="Davidsen T.M."/>
            <person name="Wayne K.J."/>
            <person name="Tettelin H."/>
            <person name="Glass J.I."/>
            <person name="Rusch D."/>
            <person name="Podicherti R."/>
            <person name="Tsui H.-C.T."/>
            <person name="Winkler M.E."/>
        </authorList>
    </citation>
    <scope>NUCLEOTIDE SEQUENCE</scope>
</reference>
<feature type="non-terminal residue" evidence="1">
    <location>
        <position position="1"/>
    </location>
</feature>
<name>A0A382ZIS4_9ZZZZ</name>
<proteinExistence type="predicted"/>